<dbReference type="AlphaFoldDB" id="A0A0A8ZMY5"/>
<name>A0A0A8ZMY5_ARUDO</name>
<protein>
    <submittedName>
        <fullName evidence="1">Uncharacterized protein</fullName>
    </submittedName>
</protein>
<proteinExistence type="predicted"/>
<accession>A0A0A8ZMY5</accession>
<sequence length="29" mass="3463">MVTPPVCKYMRFTKPTGFLICNFNQYSLY</sequence>
<evidence type="ECO:0000313" key="1">
    <source>
        <dbReference type="EMBL" id="JAD36207.1"/>
    </source>
</evidence>
<reference evidence="1" key="2">
    <citation type="journal article" date="2015" name="Data Brief">
        <title>Shoot transcriptome of the giant reed, Arundo donax.</title>
        <authorList>
            <person name="Barrero R.A."/>
            <person name="Guerrero F.D."/>
            <person name="Moolhuijzen P."/>
            <person name="Goolsby J.A."/>
            <person name="Tidwell J."/>
            <person name="Bellgard S.E."/>
            <person name="Bellgard M.I."/>
        </authorList>
    </citation>
    <scope>NUCLEOTIDE SEQUENCE</scope>
    <source>
        <tissue evidence="1">Shoot tissue taken approximately 20 cm above the soil surface</tissue>
    </source>
</reference>
<reference evidence="1" key="1">
    <citation type="submission" date="2014-09" db="EMBL/GenBank/DDBJ databases">
        <authorList>
            <person name="Magalhaes I.L.F."/>
            <person name="Oliveira U."/>
            <person name="Santos F.R."/>
            <person name="Vidigal T.H.D.A."/>
            <person name="Brescovit A.D."/>
            <person name="Santos A.J."/>
        </authorList>
    </citation>
    <scope>NUCLEOTIDE SEQUENCE</scope>
    <source>
        <tissue evidence="1">Shoot tissue taken approximately 20 cm above the soil surface</tissue>
    </source>
</reference>
<organism evidence="1">
    <name type="scientific">Arundo donax</name>
    <name type="common">Giant reed</name>
    <name type="synonym">Donax arundinaceus</name>
    <dbReference type="NCBI Taxonomy" id="35708"/>
    <lineage>
        <taxon>Eukaryota</taxon>
        <taxon>Viridiplantae</taxon>
        <taxon>Streptophyta</taxon>
        <taxon>Embryophyta</taxon>
        <taxon>Tracheophyta</taxon>
        <taxon>Spermatophyta</taxon>
        <taxon>Magnoliopsida</taxon>
        <taxon>Liliopsida</taxon>
        <taxon>Poales</taxon>
        <taxon>Poaceae</taxon>
        <taxon>PACMAD clade</taxon>
        <taxon>Arundinoideae</taxon>
        <taxon>Arundineae</taxon>
        <taxon>Arundo</taxon>
    </lineage>
</organism>
<dbReference type="EMBL" id="GBRH01261688">
    <property type="protein sequence ID" value="JAD36207.1"/>
    <property type="molecule type" value="Transcribed_RNA"/>
</dbReference>